<comment type="caution">
    <text evidence="2">The sequence shown here is derived from an EMBL/GenBank/DDBJ whole genome shotgun (WGS) entry which is preliminary data.</text>
</comment>
<dbReference type="Proteomes" id="UP001420932">
    <property type="component" value="Unassembled WGS sequence"/>
</dbReference>
<feature type="region of interest" description="Disordered" evidence="1">
    <location>
        <begin position="1"/>
        <end position="20"/>
    </location>
</feature>
<evidence type="ECO:0000256" key="1">
    <source>
        <dbReference type="SAM" id="MobiDB-lite"/>
    </source>
</evidence>
<proteinExistence type="predicted"/>
<accession>A0AAP0PFD2</accession>
<name>A0AAP0PFD2_9MAGN</name>
<organism evidence="2 3">
    <name type="scientific">Stephania yunnanensis</name>
    <dbReference type="NCBI Taxonomy" id="152371"/>
    <lineage>
        <taxon>Eukaryota</taxon>
        <taxon>Viridiplantae</taxon>
        <taxon>Streptophyta</taxon>
        <taxon>Embryophyta</taxon>
        <taxon>Tracheophyta</taxon>
        <taxon>Spermatophyta</taxon>
        <taxon>Magnoliopsida</taxon>
        <taxon>Ranunculales</taxon>
        <taxon>Menispermaceae</taxon>
        <taxon>Menispermoideae</taxon>
        <taxon>Cissampelideae</taxon>
        <taxon>Stephania</taxon>
    </lineage>
</organism>
<reference evidence="2 3" key="1">
    <citation type="submission" date="2024-01" db="EMBL/GenBank/DDBJ databases">
        <title>Genome assemblies of Stephania.</title>
        <authorList>
            <person name="Yang L."/>
        </authorList>
    </citation>
    <scope>NUCLEOTIDE SEQUENCE [LARGE SCALE GENOMIC DNA]</scope>
    <source>
        <strain evidence="2">YNDBR</strain>
        <tissue evidence="2">Leaf</tissue>
    </source>
</reference>
<dbReference type="EMBL" id="JBBNAF010000005">
    <property type="protein sequence ID" value="KAK9143093.1"/>
    <property type="molecule type" value="Genomic_DNA"/>
</dbReference>
<evidence type="ECO:0000313" key="2">
    <source>
        <dbReference type="EMBL" id="KAK9143093.1"/>
    </source>
</evidence>
<evidence type="ECO:0000313" key="3">
    <source>
        <dbReference type="Proteomes" id="UP001420932"/>
    </source>
</evidence>
<feature type="compositionally biased region" description="Basic and acidic residues" evidence="1">
    <location>
        <begin position="1"/>
        <end position="10"/>
    </location>
</feature>
<dbReference type="AlphaFoldDB" id="A0AAP0PFD2"/>
<protein>
    <submittedName>
        <fullName evidence="2">Uncharacterized protein</fullName>
    </submittedName>
</protein>
<keyword evidence="3" id="KW-1185">Reference proteome</keyword>
<gene>
    <name evidence="2" type="ORF">Syun_012493</name>
</gene>
<sequence length="61" mass="6999">MTKKMVRDDPDGMEGEGDAAVYRARETEKSESMMEVSNHDLHRHDGLLMANLDIPYDHVRP</sequence>